<comment type="caution">
    <text evidence="1">The sequence shown here is derived from an EMBL/GenBank/DDBJ whole genome shotgun (WGS) entry which is preliminary data.</text>
</comment>
<accession>A0A0F9LBP9</accession>
<protein>
    <submittedName>
        <fullName evidence="1">Uncharacterized protein</fullName>
    </submittedName>
</protein>
<proteinExistence type="predicted"/>
<gene>
    <name evidence="1" type="ORF">LCGC14_1530700</name>
</gene>
<feature type="non-terminal residue" evidence="1">
    <location>
        <position position="93"/>
    </location>
</feature>
<dbReference type="AlphaFoldDB" id="A0A0F9LBP9"/>
<reference evidence="1" key="1">
    <citation type="journal article" date="2015" name="Nature">
        <title>Complex archaea that bridge the gap between prokaryotes and eukaryotes.</title>
        <authorList>
            <person name="Spang A."/>
            <person name="Saw J.H."/>
            <person name="Jorgensen S.L."/>
            <person name="Zaremba-Niedzwiedzka K."/>
            <person name="Martijn J."/>
            <person name="Lind A.E."/>
            <person name="van Eijk R."/>
            <person name="Schleper C."/>
            <person name="Guy L."/>
            <person name="Ettema T.J."/>
        </authorList>
    </citation>
    <scope>NUCLEOTIDE SEQUENCE</scope>
</reference>
<dbReference type="EMBL" id="LAZR01011464">
    <property type="protein sequence ID" value="KKM61535.1"/>
    <property type="molecule type" value="Genomic_DNA"/>
</dbReference>
<evidence type="ECO:0000313" key="1">
    <source>
        <dbReference type="EMBL" id="KKM61535.1"/>
    </source>
</evidence>
<organism evidence="1">
    <name type="scientific">marine sediment metagenome</name>
    <dbReference type="NCBI Taxonomy" id="412755"/>
    <lineage>
        <taxon>unclassified sequences</taxon>
        <taxon>metagenomes</taxon>
        <taxon>ecological metagenomes</taxon>
    </lineage>
</organism>
<name>A0A0F9LBP9_9ZZZZ</name>
<sequence length="93" mass="9214">MQSNTVVLQGTSYPICLVAGKGQTPSGYAPAVANTAQSAKQQIAEIGGALTGDAAKRLDVINLLNSAGVSCPRSASARETASALTQALIAGAV</sequence>